<name>A0A7X6RJE4_9NOCA</name>
<dbReference type="EMBL" id="JAAXPE010000026">
    <property type="protein sequence ID" value="NKY88177.1"/>
    <property type="molecule type" value="Genomic_DNA"/>
</dbReference>
<accession>A0A7X6RJE4</accession>
<dbReference type="AlphaFoldDB" id="A0A7X6RJE4"/>
<comment type="caution">
    <text evidence="1">The sequence shown here is derived from an EMBL/GenBank/DDBJ whole genome shotgun (WGS) entry which is preliminary data.</text>
</comment>
<protein>
    <recommendedName>
        <fullName evidence="3">Recombinase family protein</fullName>
    </recommendedName>
</protein>
<gene>
    <name evidence="1" type="ORF">HGA07_21460</name>
</gene>
<evidence type="ECO:0000313" key="2">
    <source>
        <dbReference type="Proteomes" id="UP000523447"/>
    </source>
</evidence>
<sequence length="109" mass="12373">MTFVALGYLRKDVSRQQQRWDEAHIRSLARRLGYNLSKTIVASELTVDPIRRLMDVVVKVDAEAVIVPSAAHFADRVIPPELVEITDVITVSPEHTYARWPTGKLPQRP</sequence>
<reference evidence="1 2" key="1">
    <citation type="submission" date="2020-04" db="EMBL/GenBank/DDBJ databases">
        <title>MicrobeNet Type strains.</title>
        <authorList>
            <person name="Nicholson A.C."/>
        </authorList>
    </citation>
    <scope>NUCLEOTIDE SEQUENCE [LARGE SCALE GENOMIC DNA]</scope>
    <source>
        <strain evidence="1 2">DSM 44445</strain>
    </source>
</reference>
<keyword evidence="2" id="KW-1185">Reference proteome</keyword>
<dbReference type="Proteomes" id="UP000523447">
    <property type="component" value="Unassembled WGS sequence"/>
</dbReference>
<evidence type="ECO:0008006" key="3">
    <source>
        <dbReference type="Google" id="ProtNLM"/>
    </source>
</evidence>
<dbReference type="RefSeq" id="WP_040724085.1">
    <property type="nucleotide sequence ID" value="NZ_CAWPHS010000019.1"/>
</dbReference>
<organism evidence="1 2">
    <name type="scientific">Nocardia veterana</name>
    <dbReference type="NCBI Taxonomy" id="132249"/>
    <lineage>
        <taxon>Bacteria</taxon>
        <taxon>Bacillati</taxon>
        <taxon>Actinomycetota</taxon>
        <taxon>Actinomycetes</taxon>
        <taxon>Mycobacteriales</taxon>
        <taxon>Nocardiaceae</taxon>
        <taxon>Nocardia</taxon>
    </lineage>
</organism>
<proteinExistence type="predicted"/>
<evidence type="ECO:0000313" key="1">
    <source>
        <dbReference type="EMBL" id="NKY88177.1"/>
    </source>
</evidence>